<dbReference type="GO" id="GO:0009986">
    <property type="term" value="C:cell surface"/>
    <property type="evidence" value="ECO:0007669"/>
    <property type="project" value="TreeGrafter"/>
</dbReference>
<feature type="compositionally biased region" description="Low complexity" evidence="5">
    <location>
        <begin position="54"/>
        <end position="71"/>
    </location>
</feature>
<dbReference type="FunCoup" id="A0A286U909">
    <property type="interactions" value="26"/>
</dbReference>
<reference evidence="8 9" key="1">
    <citation type="journal article" date="2017" name="Mol. Ecol.">
        <title>Comparative and population genomic landscape of Phellinus noxius: A hypervariable fungus causing root rot in trees.</title>
        <authorList>
            <person name="Chung C.L."/>
            <person name="Lee T.J."/>
            <person name="Akiba M."/>
            <person name="Lee H.H."/>
            <person name="Kuo T.H."/>
            <person name="Liu D."/>
            <person name="Ke H.M."/>
            <person name="Yokoi T."/>
            <person name="Roa M.B."/>
            <person name="Lu M.J."/>
            <person name="Chang Y.Y."/>
            <person name="Ann P.J."/>
            <person name="Tsai J.N."/>
            <person name="Chen C.Y."/>
            <person name="Tzean S.S."/>
            <person name="Ota Y."/>
            <person name="Hattori T."/>
            <person name="Sahashi N."/>
            <person name="Liou R.F."/>
            <person name="Kikuchi T."/>
            <person name="Tsai I.J."/>
        </authorList>
    </citation>
    <scope>NUCLEOTIDE SEQUENCE [LARGE SCALE GENOMIC DNA]</scope>
    <source>
        <strain evidence="8 9">FFPRI411160</strain>
    </source>
</reference>
<evidence type="ECO:0000256" key="2">
    <source>
        <dbReference type="ARBA" id="ARBA00022801"/>
    </source>
</evidence>
<dbReference type="GO" id="GO:0009251">
    <property type="term" value="P:glucan catabolic process"/>
    <property type="evidence" value="ECO:0007669"/>
    <property type="project" value="TreeGrafter"/>
</dbReference>
<dbReference type="InterPro" id="IPR001547">
    <property type="entry name" value="Glyco_hydro_5"/>
</dbReference>
<dbReference type="InterPro" id="IPR017853">
    <property type="entry name" value="GH"/>
</dbReference>
<feature type="domain" description="Glycoside hydrolase family 5" evidence="7">
    <location>
        <begin position="131"/>
        <end position="371"/>
    </location>
</feature>
<comment type="similarity">
    <text evidence="1 4">Belongs to the glycosyl hydrolase 5 (cellulase A) family.</text>
</comment>
<keyword evidence="2 4" id="KW-0378">Hydrolase</keyword>
<evidence type="ECO:0000256" key="6">
    <source>
        <dbReference type="SAM" id="SignalP"/>
    </source>
</evidence>
<evidence type="ECO:0000313" key="9">
    <source>
        <dbReference type="Proteomes" id="UP000217199"/>
    </source>
</evidence>
<dbReference type="OrthoDB" id="62120at2759"/>
<evidence type="ECO:0000313" key="8">
    <source>
        <dbReference type="EMBL" id="PAV16045.1"/>
    </source>
</evidence>
<dbReference type="PANTHER" id="PTHR31297">
    <property type="entry name" value="GLUCAN ENDO-1,6-BETA-GLUCOSIDASE B"/>
    <property type="match status" value="1"/>
</dbReference>
<gene>
    <name evidence="8" type="ORF">PNOK_0766500</name>
</gene>
<evidence type="ECO:0000256" key="4">
    <source>
        <dbReference type="RuleBase" id="RU361153"/>
    </source>
</evidence>
<name>A0A286U909_9AGAM</name>
<comment type="caution">
    <text evidence="8">The sequence shown here is derived from an EMBL/GenBank/DDBJ whole genome shotgun (WGS) entry which is preliminary data.</text>
</comment>
<dbReference type="InterPro" id="IPR050386">
    <property type="entry name" value="Glycosyl_hydrolase_5"/>
</dbReference>
<feature type="signal peptide" evidence="6">
    <location>
        <begin position="1"/>
        <end position="31"/>
    </location>
</feature>
<keyword evidence="3 4" id="KW-0326">Glycosidase</keyword>
<dbReference type="InParanoid" id="A0A286U909"/>
<dbReference type="Proteomes" id="UP000217199">
    <property type="component" value="Unassembled WGS sequence"/>
</dbReference>
<protein>
    <submittedName>
        <fullName evidence="8">Glycoside hydrolase family 5</fullName>
    </submittedName>
</protein>
<dbReference type="Gene3D" id="3.20.20.80">
    <property type="entry name" value="Glycosidases"/>
    <property type="match status" value="1"/>
</dbReference>
<keyword evidence="9" id="KW-1185">Reference proteome</keyword>
<feature type="region of interest" description="Disordered" evidence="5">
    <location>
        <begin position="47"/>
        <end position="71"/>
    </location>
</feature>
<organism evidence="8 9">
    <name type="scientific">Pyrrhoderma noxium</name>
    <dbReference type="NCBI Taxonomy" id="2282107"/>
    <lineage>
        <taxon>Eukaryota</taxon>
        <taxon>Fungi</taxon>
        <taxon>Dikarya</taxon>
        <taxon>Basidiomycota</taxon>
        <taxon>Agaricomycotina</taxon>
        <taxon>Agaricomycetes</taxon>
        <taxon>Hymenochaetales</taxon>
        <taxon>Hymenochaetaceae</taxon>
        <taxon>Pyrrhoderma</taxon>
    </lineage>
</organism>
<dbReference type="EMBL" id="NBII01000008">
    <property type="protein sequence ID" value="PAV16045.1"/>
    <property type="molecule type" value="Genomic_DNA"/>
</dbReference>
<dbReference type="PANTHER" id="PTHR31297:SF42">
    <property type="entry name" value="GLYCOSIDE HYDROLASE FAMILY 5 DOMAIN-CONTAINING PROTEIN"/>
    <property type="match status" value="1"/>
</dbReference>
<dbReference type="GO" id="GO:0005576">
    <property type="term" value="C:extracellular region"/>
    <property type="evidence" value="ECO:0007669"/>
    <property type="project" value="TreeGrafter"/>
</dbReference>
<evidence type="ECO:0000256" key="1">
    <source>
        <dbReference type="ARBA" id="ARBA00005641"/>
    </source>
</evidence>
<dbReference type="AlphaFoldDB" id="A0A286U909"/>
<evidence type="ECO:0000256" key="3">
    <source>
        <dbReference type="ARBA" id="ARBA00023295"/>
    </source>
</evidence>
<dbReference type="SUPFAM" id="SSF51445">
    <property type="entry name" value="(Trans)glycosidases"/>
    <property type="match status" value="1"/>
</dbReference>
<accession>A0A286U909</accession>
<feature type="chain" id="PRO_5013594962" evidence="6">
    <location>
        <begin position="32"/>
        <end position="479"/>
    </location>
</feature>
<dbReference type="STRING" id="2282107.A0A286U909"/>
<evidence type="ECO:0000259" key="7">
    <source>
        <dbReference type="Pfam" id="PF00150"/>
    </source>
</evidence>
<keyword evidence="6" id="KW-0732">Signal</keyword>
<sequence>MSTWVPLARSLLILFLRFFLIASSALVFAFAQHHQCRLQGPQNLLASPENPFPSSTTPGLNGTNNNGTSVNSSTPVLTPFLYGTNKIRGVNLGGWFVLEPWITPSIFEDTGNDDVIDEYTFGKLVNSSYATKTLNQHWETWITEDDFMSIKAAGLNHVRIPLGYWSVPMNDSVSVSPYIPGAWPYLLQALNWAKSYGLHVIVDLHGAPGSQNGYDNSGQRTNNPVWATNDANVNRTLEILSVIADNIGGMIDVLELLNEPAGFTNSQWASVIHQFWQDGYNVVRTVAGSSMKIMIGDAFLGVQSWEDFLQYPSAQGVMIDYHEYQIFSVDELTRSEDEHISFACSLIPDLVDYSQSNLWTVVGEWSTATTDCAQWLNGRGIGARWDGTYFPNSATPVLGSCEGLTGDSANFSKSYIEFLRKYWEVQVDIGEAVQGWVYWAWKAENADEWSYQKGLESGWIPQDPSERLYPGLCNGTTVD</sequence>
<evidence type="ECO:0000256" key="5">
    <source>
        <dbReference type="SAM" id="MobiDB-lite"/>
    </source>
</evidence>
<dbReference type="Pfam" id="PF00150">
    <property type="entry name" value="Cellulase"/>
    <property type="match status" value="1"/>
</dbReference>
<dbReference type="GO" id="GO:0008422">
    <property type="term" value="F:beta-glucosidase activity"/>
    <property type="evidence" value="ECO:0007669"/>
    <property type="project" value="TreeGrafter"/>
</dbReference>
<proteinExistence type="inferred from homology"/>